<dbReference type="EMBL" id="JAAVNE010000051">
    <property type="protein sequence ID" value="NKC33675.1"/>
    <property type="molecule type" value="Genomic_DNA"/>
</dbReference>
<feature type="transmembrane region" description="Helical" evidence="7">
    <location>
        <begin position="12"/>
        <end position="33"/>
    </location>
</feature>
<dbReference type="PRINTS" id="PR00953">
    <property type="entry name" value="TYPE3IMRPROT"/>
</dbReference>
<reference evidence="8 9" key="1">
    <citation type="submission" date="2020-03" db="EMBL/GenBank/DDBJ databases">
        <title>Roseomonas selenitidurans sp. nov. isolated from urban soil.</title>
        <authorList>
            <person name="Liu H."/>
        </authorList>
    </citation>
    <scope>NUCLEOTIDE SEQUENCE [LARGE SCALE GENOMIC DNA]</scope>
    <source>
        <strain evidence="8 9">BU-1</strain>
    </source>
</reference>
<evidence type="ECO:0000313" key="9">
    <source>
        <dbReference type="Proteomes" id="UP000787635"/>
    </source>
</evidence>
<feature type="transmembrane region" description="Helical" evidence="7">
    <location>
        <begin position="225"/>
        <end position="249"/>
    </location>
</feature>
<comment type="caution">
    <text evidence="8">The sequence shown here is derived from an EMBL/GenBank/DDBJ whole genome shotgun (WGS) entry which is preliminary data.</text>
</comment>
<accession>A0ABX1EA34</accession>
<evidence type="ECO:0000313" key="8">
    <source>
        <dbReference type="EMBL" id="NKC33675.1"/>
    </source>
</evidence>
<dbReference type="RefSeq" id="WP_168034399.1">
    <property type="nucleotide sequence ID" value="NZ_JAAVNE010000051.1"/>
</dbReference>
<gene>
    <name evidence="8" type="ORF">HEQ75_22625</name>
</gene>
<keyword evidence="5 7" id="KW-1133">Transmembrane helix</keyword>
<feature type="transmembrane region" description="Helical" evidence="7">
    <location>
        <begin position="191"/>
        <end position="213"/>
    </location>
</feature>
<protein>
    <submittedName>
        <fullName evidence="8">Type III secretion protein</fullName>
    </submittedName>
</protein>
<keyword evidence="3" id="KW-1003">Cell membrane</keyword>
<feature type="transmembrane region" description="Helical" evidence="7">
    <location>
        <begin position="85"/>
        <end position="113"/>
    </location>
</feature>
<feature type="transmembrane region" description="Helical" evidence="7">
    <location>
        <begin position="45"/>
        <end position="65"/>
    </location>
</feature>
<dbReference type="PANTHER" id="PTHR30065:SF8">
    <property type="entry name" value="FLAGELLAR BIOSYNTHETIC PROTEIN FLIR"/>
    <property type="match status" value="1"/>
</dbReference>
<dbReference type="InterPro" id="IPR002010">
    <property type="entry name" value="T3SS_IM_R"/>
</dbReference>
<evidence type="ECO:0000256" key="7">
    <source>
        <dbReference type="SAM" id="Phobius"/>
    </source>
</evidence>
<evidence type="ECO:0000256" key="3">
    <source>
        <dbReference type="ARBA" id="ARBA00022475"/>
    </source>
</evidence>
<comment type="similarity">
    <text evidence="2">Belongs to the FliR/MopE/SpaR family.</text>
</comment>
<keyword evidence="6 7" id="KW-0472">Membrane</keyword>
<sequence>MTEGDLALLQALPGLAFQLVLVFARLGAAVMLLPGLGEQEVPMPVRLGLGLALSLLLFPVVSPGLPAAPADAANSFGLLAAEVVAGLWIGALARLALVAFAMAGQAIAALIGLSGMLAMDPELGGQATALGRMMGLLAVLVVMATGLHGLALSALAESYAVLPAGQPLPAGPAAAAMAQAGAESLSLALRLAAPFVLGAVVLNVALGLLARLAPQVQTFFVAVPGQILAGLALLGLLAPPMIATFAAALRDSFLTLPGAR</sequence>
<dbReference type="PANTHER" id="PTHR30065">
    <property type="entry name" value="FLAGELLAR BIOSYNTHETIC PROTEIN FLIR"/>
    <property type="match status" value="1"/>
</dbReference>
<dbReference type="Proteomes" id="UP000787635">
    <property type="component" value="Unassembled WGS sequence"/>
</dbReference>
<evidence type="ECO:0000256" key="5">
    <source>
        <dbReference type="ARBA" id="ARBA00022989"/>
    </source>
</evidence>
<evidence type="ECO:0000256" key="1">
    <source>
        <dbReference type="ARBA" id="ARBA00004651"/>
    </source>
</evidence>
<dbReference type="Pfam" id="PF01311">
    <property type="entry name" value="Bac_export_1"/>
    <property type="match status" value="1"/>
</dbReference>
<evidence type="ECO:0000256" key="4">
    <source>
        <dbReference type="ARBA" id="ARBA00022692"/>
    </source>
</evidence>
<feature type="transmembrane region" description="Helical" evidence="7">
    <location>
        <begin position="134"/>
        <end position="156"/>
    </location>
</feature>
<comment type="subcellular location">
    <subcellularLocation>
        <location evidence="1">Cell membrane</location>
        <topology evidence="1">Multi-pass membrane protein</topology>
    </subcellularLocation>
</comment>
<keyword evidence="4 7" id="KW-0812">Transmembrane</keyword>
<evidence type="ECO:0000256" key="2">
    <source>
        <dbReference type="ARBA" id="ARBA00009772"/>
    </source>
</evidence>
<organism evidence="8 9">
    <name type="scientific">Falsiroseomonas selenitidurans</name>
    <dbReference type="NCBI Taxonomy" id="2716335"/>
    <lineage>
        <taxon>Bacteria</taxon>
        <taxon>Pseudomonadati</taxon>
        <taxon>Pseudomonadota</taxon>
        <taxon>Alphaproteobacteria</taxon>
        <taxon>Acetobacterales</taxon>
        <taxon>Roseomonadaceae</taxon>
        <taxon>Falsiroseomonas</taxon>
    </lineage>
</organism>
<evidence type="ECO:0000256" key="6">
    <source>
        <dbReference type="ARBA" id="ARBA00023136"/>
    </source>
</evidence>
<proteinExistence type="inferred from homology"/>
<keyword evidence="9" id="KW-1185">Reference proteome</keyword>
<name>A0ABX1EA34_9PROT</name>